<dbReference type="InterPro" id="IPR053005">
    <property type="entry name" value="Nuclear_Pos-Cytoskel_Interact"/>
</dbReference>
<name>A0A2C5XGJ5_9PEZI</name>
<feature type="compositionally biased region" description="Acidic residues" evidence="2">
    <location>
        <begin position="57"/>
        <end position="86"/>
    </location>
</feature>
<feature type="compositionally biased region" description="Acidic residues" evidence="2">
    <location>
        <begin position="564"/>
        <end position="578"/>
    </location>
</feature>
<dbReference type="SMART" id="SM00233">
    <property type="entry name" value="PH"/>
    <property type="match status" value="1"/>
</dbReference>
<dbReference type="GO" id="GO:0005543">
    <property type="term" value="F:phospholipid binding"/>
    <property type="evidence" value="ECO:0007669"/>
    <property type="project" value="InterPro"/>
</dbReference>
<dbReference type="SUPFAM" id="SSF50729">
    <property type="entry name" value="PH domain-like"/>
    <property type="match status" value="1"/>
</dbReference>
<feature type="compositionally biased region" description="Basic and acidic residues" evidence="2">
    <location>
        <begin position="1535"/>
        <end position="1545"/>
    </location>
</feature>
<sequence>MSLPLKAAKPSLDAAAAFAGGTDPFAGDDDEATTIFTPEHSDTRINHGPRRPSHIDIEDDTDPEDDPENEDDRFDDDASIEADDDQAAVLRPQRLRFSSFDTHAFSLGPGASPAQAKRALEAHLAETERRLEETGRLGTQLVHQRQDVLEQLKRVEGLDQDDEITPQLRTKLNDIEKEFNDVVKDTSRAFLPRQRIASNESATATATATATAANGSGPALMPDSRGRRSLSPSKFEILAAGSPTKLSVPNRRLRNQPSNRVKDIEFAADISTSLLQQVRNLQTLLSEREVELRDAQASQAKLEGESESLLQRLRTNDENETRFREENWNLETRVFELEARVKEGNERSEKLTQTLAIVQSEKNTIQRELDEVKVQHSKVVDDYATSVKSHDIELGTAKRSIATAEAERTAMQRKMDDLTRQNAELARAITATRGRALERDHDVAYSETEFETATDNATPEHSPPPSPVKNTPRHSMLESETLKSSLLHAQRTIQSQRTLLHREKTEKLEMRRMLQDLRDELEKTRGESNSSITTRRARKTDSREFKKPPTRLLGNHRSSREEIYVDENEWVDNDEDIEGPSPHNRRLFGTPSPNPTPKSRYIATSIETDENTETSDAFETANEQATATETDDFQTGVEDMSEDSGAATETESPARGAAQRQISRRSVSRTARESFHSTASTSADEDEEDPDKTLRTPSLQVSRMRMQRAASRGLMGSRSRTVSEEPNFMSSPASYVTNSSTAGTPQHRGGVSMSLFAELQDFGSDNDSSFMDTPSRTVDGSNTPTSVFRGTSVPFEPVKSTRSLLIPQSMRRQMVDSGVNTDGSEYTVREDGLSEEEDVVLFSVGIVQEVVDESPVPVAGPIVPTLSVSTIKMQLHQEPAAQLKSALPVLATTASVFGIQESAPVSVGKPKKTVPILGLSSSITHEEHSPVSIPKTESPILGLSLITLEDHSPVRMSQSKVPSLVFSFMTAMEDVPTCTPKAQIKSLPLEISAALAHNIEPTSVAPVALPALSVSCLEARADSPISLPKKALPSFAFSFAGSTFEKPTPVSKPSIAPLSLSRVDNKHSEPVVVPTPQPRSLSRSSVAVTEEEPMYVVSAVSPVFGLSGHSIADQHPVQAARAKPRSIPPSFAMSSMTVLDREPATSTRNVSATLSLSSVEANADEPVATKAPEGPVFGFAGFTSHASEPASTTRSPVEAPRLSFTPAADIALSPKRIRAPVPRALALSSHHEASVSPMVSDNQSTLSLGKSQLAAVPLEPVAVPAGPYSPLGFSAVDLQDIFPAPPTEAAGSSQPDLTLSKVTMEPVQPKRQNASSVALPVFSLPKTAVDFSPRPAVKTRQPTTLSRSLAHVDGVSPRSGSFDPAPLSMSGFTAVDMNPQPLSPKRDGFIIPHGVENPFAGKTSDDGQRFASLFSRPRDVGDKELVIAEDDTRQSLEDTHEPYMPQSRRPLKEVAGNTVRSSAVITPRSKPVMMDSSAQTTVTSDIIDDWMNSQHQTQRHISYGSAVDEIESIASTTNTRFVRGSVATSASQVPEDARRTRERQLHHSLTNSIPSHHTRPPSTTTNATSQVRPRTPAGAGYATSRERDIGRNILRQHLETPSKHTLGSRQSSVSSLRSEADHQQYEMARDLLGISAEHSRQADPRMMMAVTEVMIGEFVWKYTRRAGRNGDTQGTRRRRYFWIHPYMRMLFWCDENPMLSRRSEVVCKGSRIEAVRVATDDNPMPPGLHRKSMILMTPDGTIKFTCQTGQRHEMWFNALSYLLHRGGVSGTYEPNEMAGNIAKADLAEFNPAWRVGPSEEEHVAAYSSDPATARIASRNPHGLLPLPPSEGGLPTLVPAASASSAAAAASRTLSKKRSLQALGGRIGGVFTGTLSSLRSRASAGNMHSAAANSTAASVYRKKSFMSAAASASEAHDSAEDLRLVIEQQDRESDRLENVRACCDGKHDVGTLSHGRRHGLSHTHSHHHLTIGRSGARSTTPTPDASMGVAMGTVRSRV</sequence>
<feature type="compositionally biased region" description="Polar residues" evidence="2">
    <location>
        <begin position="767"/>
        <end position="789"/>
    </location>
</feature>
<dbReference type="EMBL" id="APWK03000013">
    <property type="protein sequence ID" value="PHH55292.1"/>
    <property type="molecule type" value="Genomic_DNA"/>
</dbReference>
<dbReference type="OrthoDB" id="2149224at2759"/>
<keyword evidence="1" id="KW-0175">Coiled coil</keyword>
<dbReference type="GO" id="GO:0005938">
    <property type="term" value="C:cell cortex"/>
    <property type="evidence" value="ECO:0007669"/>
    <property type="project" value="InterPro"/>
</dbReference>
<feature type="compositionally biased region" description="Polar residues" evidence="2">
    <location>
        <begin position="728"/>
        <end position="744"/>
    </location>
</feature>
<feature type="compositionally biased region" description="Low complexity" evidence="2">
    <location>
        <begin position="617"/>
        <end position="628"/>
    </location>
</feature>
<feature type="compositionally biased region" description="Basic residues" evidence="2">
    <location>
        <begin position="1954"/>
        <end position="1969"/>
    </location>
</feature>
<keyword evidence="5" id="KW-1185">Reference proteome</keyword>
<dbReference type="GO" id="GO:0005739">
    <property type="term" value="C:mitochondrion"/>
    <property type="evidence" value="ECO:0007669"/>
    <property type="project" value="TreeGrafter"/>
</dbReference>
<comment type="caution">
    <text evidence="4">The sequence shown here is derived from an EMBL/GenBank/DDBJ whole genome shotgun (WGS) entry which is preliminary data.</text>
</comment>
<dbReference type="Pfam" id="PF12814">
    <property type="entry name" value="Mcp5_PH"/>
    <property type="match status" value="1"/>
</dbReference>
<dbReference type="PANTHER" id="PTHR28190:SF1">
    <property type="entry name" value="NUCLEAR MIGRATION PROTEIN NUM1"/>
    <property type="match status" value="1"/>
</dbReference>
<feature type="region of interest" description="Disordered" evidence="2">
    <location>
        <begin position="1597"/>
        <end position="1621"/>
    </location>
</feature>
<dbReference type="PROSITE" id="PS50003">
    <property type="entry name" value="PH_DOMAIN"/>
    <property type="match status" value="1"/>
</dbReference>
<evidence type="ECO:0000256" key="2">
    <source>
        <dbReference type="SAM" id="MobiDB-lite"/>
    </source>
</evidence>
<dbReference type="GO" id="GO:0032065">
    <property type="term" value="P:maintenance of protein location in cell cortex"/>
    <property type="evidence" value="ECO:0007669"/>
    <property type="project" value="InterPro"/>
</dbReference>
<reference evidence="4 5" key="2">
    <citation type="journal article" date="2013" name="IMA Fungus">
        <title>IMA Genome-F 1: Ceratocystis fimbriata: Draft nuclear genome sequence for the plant pathogen, Ceratocystis fimbriata.</title>
        <authorList>
            <person name="Wilken P.M."/>
            <person name="Steenkamp E.T."/>
            <person name="Wingfield M.J."/>
            <person name="de Beer Z.W."/>
            <person name="Wingfield B.D."/>
        </authorList>
    </citation>
    <scope>NUCLEOTIDE SEQUENCE [LARGE SCALE GENOMIC DNA]</scope>
    <source>
        <strain evidence="4 5">CBS 114723</strain>
    </source>
</reference>
<feature type="region of interest" description="Disordered" evidence="2">
    <location>
        <begin position="446"/>
        <end position="476"/>
    </location>
</feature>
<evidence type="ECO:0000256" key="1">
    <source>
        <dbReference type="SAM" id="Coils"/>
    </source>
</evidence>
<feature type="region of interest" description="Disordered" evidence="2">
    <location>
        <begin position="1525"/>
        <end position="1582"/>
    </location>
</feature>
<feature type="region of interest" description="Disordered" evidence="2">
    <location>
        <begin position="767"/>
        <end position="793"/>
    </location>
</feature>
<dbReference type="GO" id="GO:0015631">
    <property type="term" value="F:tubulin binding"/>
    <property type="evidence" value="ECO:0007669"/>
    <property type="project" value="TreeGrafter"/>
</dbReference>
<proteinExistence type="predicted"/>
<feature type="coiled-coil region" evidence="1">
    <location>
        <begin position="401"/>
        <end position="428"/>
    </location>
</feature>
<gene>
    <name evidence="4" type="primary">apsA</name>
    <name evidence="4" type="ORF">CFIMG_004166RA</name>
</gene>
<protein>
    <submittedName>
        <fullName evidence="4">Anucleate primary sterigmata protein A</fullName>
    </submittedName>
</protein>
<reference evidence="4 5" key="1">
    <citation type="journal article" date="2013" name="Fungal Biol.">
        <title>Analysis of microsatellite markers in the genome of the plant pathogen Ceratocystis fimbriata.</title>
        <authorList>
            <person name="Simpson M.C."/>
            <person name="Wilken P.M."/>
            <person name="Coetzee M.P."/>
            <person name="Wingfield M.J."/>
            <person name="Wingfield B.D."/>
        </authorList>
    </citation>
    <scope>NUCLEOTIDE SEQUENCE [LARGE SCALE GENOMIC DNA]</scope>
    <source>
        <strain evidence="4 5">CBS 114723</strain>
    </source>
</reference>
<dbReference type="STRING" id="1035309.A0A2C5XGJ5"/>
<dbReference type="GO" id="GO:0000226">
    <property type="term" value="P:microtubule cytoskeleton organization"/>
    <property type="evidence" value="ECO:0007669"/>
    <property type="project" value="TreeGrafter"/>
</dbReference>
<feature type="region of interest" description="Disordered" evidence="2">
    <location>
        <begin position="198"/>
        <end position="229"/>
    </location>
</feature>
<feature type="region of interest" description="Disordered" evidence="2">
    <location>
        <begin position="519"/>
        <end position="746"/>
    </location>
</feature>
<dbReference type="InterPro" id="IPR024774">
    <property type="entry name" value="PH_dom-Mcp5-type"/>
</dbReference>
<dbReference type="PANTHER" id="PTHR28190">
    <property type="entry name" value="NUCLEAR MIGRATION PROTEIN NUM1"/>
    <property type="match status" value="1"/>
</dbReference>
<evidence type="ECO:0000313" key="4">
    <source>
        <dbReference type="EMBL" id="PHH55292.1"/>
    </source>
</evidence>
<organism evidence="4 5">
    <name type="scientific">Ceratocystis fimbriata CBS 114723</name>
    <dbReference type="NCBI Taxonomy" id="1035309"/>
    <lineage>
        <taxon>Eukaryota</taxon>
        <taxon>Fungi</taxon>
        <taxon>Dikarya</taxon>
        <taxon>Ascomycota</taxon>
        <taxon>Pezizomycotina</taxon>
        <taxon>Sordariomycetes</taxon>
        <taxon>Hypocreomycetidae</taxon>
        <taxon>Microascales</taxon>
        <taxon>Ceratocystidaceae</taxon>
        <taxon>Ceratocystis</taxon>
    </lineage>
</organism>
<dbReference type="InterPro" id="IPR001849">
    <property type="entry name" value="PH_domain"/>
</dbReference>
<dbReference type="CDD" id="cd13365">
    <property type="entry name" value="PH_PLC_plant-like"/>
    <property type="match status" value="1"/>
</dbReference>
<feature type="coiled-coil region" evidence="1">
    <location>
        <begin position="285"/>
        <end position="312"/>
    </location>
</feature>
<feature type="domain" description="PH" evidence="3">
    <location>
        <begin position="1652"/>
        <end position="1764"/>
    </location>
</feature>
<feature type="region of interest" description="Disordered" evidence="2">
    <location>
        <begin position="18"/>
        <end position="89"/>
    </location>
</feature>
<feature type="region of interest" description="Disordered" evidence="2">
    <location>
        <begin position="1954"/>
        <end position="1997"/>
    </location>
</feature>
<feature type="compositionally biased region" description="Low complexity" evidence="2">
    <location>
        <begin position="1608"/>
        <end position="1617"/>
    </location>
</feature>
<evidence type="ECO:0000313" key="5">
    <source>
        <dbReference type="Proteomes" id="UP000222788"/>
    </source>
</evidence>
<feature type="compositionally biased region" description="Low complexity" evidence="2">
    <location>
        <begin position="202"/>
        <end position="213"/>
    </location>
</feature>
<feature type="coiled-coil region" evidence="1">
    <location>
        <begin position="348"/>
        <end position="375"/>
    </location>
</feature>
<evidence type="ECO:0000259" key="3">
    <source>
        <dbReference type="PROSITE" id="PS50003"/>
    </source>
</evidence>
<dbReference type="Proteomes" id="UP000222788">
    <property type="component" value="Unassembled WGS sequence"/>
</dbReference>
<accession>A0A2C5XGJ5</accession>